<protein>
    <recommendedName>
        <fullName evidence="3">Resolvase/invertase-type recombinase catalytic domain-containing protein</fullName>
    </recommendedName>
</protein>
<sequence>MSIYIYTKTTEDISVFEDIMEVIDKKSQDIFVSVEHKRSFQELDVIMKEMTHEDILIIGSLTSLGINESDIANSLEYFIKNRKYLVISDIESTYEYGVSQPMNKAVLSTVLNSILSNNKNIIKLPRNKKSNAGRNRIEFPDNWEELYERWERDGISSKEFLDKSGLKKATFYNMITEYKEILKANEAFVKKYKLG</sequence>
<name>A0ABS2MHV9_9FIRM</name>
<gene>
    <name evidence="1" type="ORF">JOD41_000315</name>
</gene>
<evidence type="ECO:0008006" key="3">
    <source>
        <dbReference type="Google" id="ProtNLM"/>
    </source>
</evidence>
<reference evidence="1 2" key="1">
    <citation type="submission" date="2021-01" db="EMBL/GenBank/DDBJ databases">
        <title>Genomic Encyclopedia of Type Strains, Phase IV (KMG-IV): sequencing the most valuable type-strain genomes for metagenomic binning, comparative biology and taxonomic classification.</title>
        <authorList>
            <person name="Goeker M."/>
        </authorList>
    </citation>
    <scope>NUCLEOTIDE SEQUENCE [LARGE SCALE GENOMIC DNA]</scope>
    <source>
        <strain evidence="1 2">DSM 21461</strain>
    </source>
</reference>
<organism evidence="1 2">
    <name type="scientific">Peptoniphilus gorbachii</name>
    <dbReference type="NCBI Taxonomy" id="411567"/>
    <lineage>
        <taxon>Bacteria</taxon>
        <taxon>Bacillati</taxon>
        <taxon>Bacillota</taxon>
        <taxon>Tissierellia</taxon>
        <taxon>Tissierellales</taxon>
        <taxon>Peptoniphilaceae</taxon>
        <taxon>Peptoniphilus</taxon>
    </lineage>
</organism>
<proteinExistence type="predicted"/>
<dbReference type="RefSeq" id="WP_338046846.1">
    <property type="nucleotide sequence ID" value="NZ_JAFBDH010000001.1"/>
</dbReference>
<comment type="caution">
    <text evidence="1">The sequence shown here is derived from an EMBL/GenBank/DDBJ whole genome shotgun (WGS) entry which is preliminary data.</text>
</comment>
<evidence type="ECO:0000313" key="1">
    <source>
        <dbReference type="EMBL" id="MBM7549600.1"/>
    </source>
</evidence>
<accession>A0ABS2MHV9</accession>
<evidence type="ECO:0000313" key="2">
    <source>
        <dbReference type="Proteomes" id="UP000720595"/>
    </source>
</evidence>
<dbReference type="Proteomes" id="UP000720595">
    <property type="component" value="Unassembled WGS sequence"/>
</dbReference>
<dbReference type="EMBL" id="JAFBDH010000001">
    <property type="protein sequence ID" value="MBM7549600.1"/>
    <property type="molecule type" value="Genomic_DNA"/>
</dbReference>
<keyword evidence="2" id="KW-1185">Reference proteome</keyword>